<accession>T1HGT3</accession>
<reference evidence="1" key="1">
    <citation type="submission" date="2015-05" db="UniProtKB">
        <authorList>
            <consortium name="EnsemblMetazoa"/>
        </authorList>
    </citation>
    <scope>IDENTIFICATION</scope>
</reference>
<keyword evidence="2" id="KW-1185">Reference proteome</keyword>
<evidence type="ECO:0000313" key="1">
    <source>
        <dbReference type="EnsemblMetazoa" id="RPRC003256-PA"/>
    </source>
</evidence>
<name>T1HGT3_RHOPR</name>
<dbReference type="VEuPathDB" id="VectorBase:RPRC003256"/>
<dbReference type="HOGENOM" id="CLU_1962292_0_0_1"/>
<sequence length="128" mass="14459">MAMFSGPVYFSPSLDIEAALDLLELTISEIQFRYSSHPMFIAGDFNSRVADLNQGDENLFQGTSLSYIRRNMDVVCNVRGAAAPVLFNTISLEAGAAGVHDINRTRHEHGEFHHLYEQLREHPDLEFF</sequence>
<dbReference type="EMBL" id="ACPB03026566">
    <property type="status" value="NOT_ANNOTATED_CDS"/>
    <property type="molecule type" value="Genomic_DNA"/>
</dbReference>
<proteinExistence type="predicted"/>
<dbReference type="EnsemblMetazoa" id="RPRC003256-RA">
    <property type="protein sequence ID" value="RPRC003256-PA"/>
    <property type="gene ID" value="RPRC003256"/>
</dbReference>
<dbReference type="Gene3D" id="3.60.10.10">
    <property type="entry name" value="Endonuclease/exonuclease/phosphatase"/>
    <property type="match status" value="1"/>
</dbReference>
<dbReference type="InParanoid" id="T1HGT3"/>
<dbReference type="InterPro" id="IPR036691">
    <property type="entry name" value="Endo/exonu/phosph_ase_sf"/>
</dbReference>
<protein>
    <recommendedName>
        <fullName evidence="3">Endonuclease/exonuclease/phosphatase domain-containing protein</fullName>
    </recommendedName>
</protein>
<evidence type="ECO:0000313" key="2">
    <source>
        <dbReference type="Proteomes" id="UP000015103"/>
    </source>
</evidence>
<dbReference type="Proteomes" id="UP000015103">
    <property type="component" value="Unassembled WGS sequence"/>
</dbReference>
<dbReference type="AlphaFoldDB" id="T1HGT3"/>
<evidence type="ECO:0008006" key="3">
    <source>
        <dbReference type="Google" id="ProtNLM"/>
    </source>
</evidence>
<organism evidence="1 2">
    <name type="scientific">Rhodnius prolixus</name>
    <name type="common">Triatomid bug</name>
    <dbReference type="NCBI Taxonomy" id="13249"/>
    <lineage>
        <taxon>Eukaryota</taxon>
        <taxon>Metazoa</taxon>
        <taxon>Ecdysozoa</taxon>
        <taxon>Arthropoda</taxon>
        <taxon>Hexapoda</taxon>
        <taxon>Insecta</taxon>
        <taxon>Pterygota</taxon>
        <taxon>Neoptera</taxon>
        <taxon>Paraneoptera</taxon>
        <taxon>Hemiptera</taxon>
        <taxon>Heteroptera</taxon>
        <taxon>Panheteroptera</taxon>
        <taxon>Cimicomorpha</taxon>
        <taxon>Reduviidae</taxon>
        <taxon>Triatominae</taxon>
        <taxon>Rhodnius</taxon>
    </lineage>
</organism>
<dbReference type="EMBL" id="ACPB03026567">
    <property type="status" value="NOT_ANNOTATED_CDS"/>
    <property type="molecule type" value="Genomic_DNA"/>
</dbReference>